<name>A0A939QCG5_9MICO</name>
<dbReference type="EMBL" id="JAGFBF010000004">
    <property type="protein sequence ID" value="MBO2989630.1"/>
    <property type="molecule type" value="Genomic_DNA"/>
</dbReference>
<feature type="region of interest" description="Disordered" evidence="1">
    <location>
        <begin position="661"/>
        <end position="681"/>
    </location>
</feature>
<comment type="caution">
    <text evidence="3">The sequence shown here is derived from an EMBL/GenBank/DDBJ whole genome shotgun (WGS) entry which is preliminary data.</text>
</comment>
<keyword evidence="2" id="KW-1133">Transmembrane helix</keyword>
<protein>
    <submittedName>
        <fullName evidence="3">Uncharacterized protein</fullName>
    </submittedName>
</protein>
<evidence type="ECO:0000313" key="4">
    <source>
        <dbReference type="Proteomes" id="UP000668403"/>
    </source>
</evidence>
<keyword evidence="2" id="KW-0472">Membrane</keyword>
<organism evidence="3 4">
    <name type="scientific">Leucobacter tardus</name>
    <dbReference type="NCBI Taxonomy" id="501483"/>
    <lineage>
        <taxon>Bacteria</taxon>
        <taxon>Bacillati</taxon>
        <taxon>Actinomycetota</taxon>
        <taxon>Actinomycetes</taxon>
        <taxon>Micrococcales</taxon>
        <taxon>Microbacteriaceae</taxon>
        <taxon>Leucobacter</taxon>
    </lineage>
</organism>
<proteinExistence type="predicted"/>
<feature type="region of interest" description="Disordered" evidence="1">
    <location>
        <begin position="45"/>
        <end position="82"/>
    </location>
</feature>
<dbReference type="AlphaFoldDB" id="A0A939QCG5"/>
<feature type="compositionally biased region" description="Polar residues" evidence="1">
    <location>
        <begin position="67"/>
        <end position="81"/>
    </location>
</feature>
<evidence type="ECO:0000313" key="3">
    <source>
        <dbReference type="EMBL" id="MBO2989630.1"/>
    </source>
</evidence>
<feature type="transmembrane region" description="Helical" evidence="2">
    <location>
        <begin position="735"/>
        <end position="756"/>
    </location>
</feature>
<accession>A0A939QCG5</accession>
<dbReference type="RefSeq" id="WP_208237997.1">
    <property type="nucleotide sequence ID" value="NZ_BAAAQU010000001.1"/>
</dbReference>
<sequence>MILPHADPPGVAASRGHMLNVGGWMVGTFISSNGAHTYCVEPGTSEPVAAQQKPRKTGTLPGYSGYQPDSTGWNGRVTSGPASGETVRRMNYVMWKYGRTTDAAQAASVQFAVWFIRDDPGVREWLNHRVKWVRDHGHGAVISRAQDYAAEARQQARAPQQPKPGALKFSERRLTTDASGVTSGSGVVAFPAGTTKVTISGAVFAGGKTVLANPSQRAGRASWTVPMHAKAWQRHHEVSASATWEGRSSGWPASVVVHPASQQNQQWLGSGVSPVNDTVRADLKPISTRFDSQFAPELSTEVPERIVSREAGAFADTVTIGVTKQSAPWPARRNADEDIEYVPIRAEGTLYGPFEHPLKTTETPPDDAPIAARAEVTADRGPGTYDVAVEEPPQSSGYYSWVWEIRNAGQTESIRASDLLPESYRFADRFGLAEEGHAVPTSLRWETQLIEDRLGLDDLRIRDRITPSPVDGPWLRGETGGPLDAVLTLTAYLSPDEPQRAAKPPAGATVIGTSQVQVSADGETVEAEPIPVPFETRGWVTVQTCLREEDQVEAARGLFEEWCDDYGIPAETAVITPPEVVTEAQPSAVVGEQISDTAIVEGRVPEHSEIGFTYYLEPEAGAPKYDEHWRPRTDAQGEPETWGRAELRQLSDAERCLAQPVGRTDRVPVTEAGRVSSPGITAQSAGTGYWVEDLQTRNPDTDEPVELHRGTCGLENERTVVSERSGALADTGSDIALVGVGVGGALGILAGLLLWAGRRSHRFHRGDAAASVGQGSVAAGEARSKGGLVD</sequence>
<evidence type="ECO:0000256" key="1">
    <source>
        <dbReference type="SAM" id="MobiDB-lite"/>
    </source>
</evidence>
<dbReference type="Proteomes" id="UP000668403">
    <property type="component" value="Unassembled WGS sequence"/>
</dbReference>
<gene>
    <name evidence="3" type="ORF">J4H85_06430</name>
</gene>
<evidence type="ECO:0000256" key="2">
    <source>
        <dbReference type="SAM" id="Phobius"/>
    </source>
</evidence>
<keyword evidence="2" id="KW-0812">Transmembrane</keyword>
<keyword evidence="4" id="KW-1185">Reference proteome</keyword>
<reference evidence="3" key="1">
    <citation type="submission" date="2021-03" db="EMBL/GenBank/DDBJ databases">
        <title>Leucobacter chromiisoli sp. nov., isolated from chromium-containing soil of chemical plant.</title>
        <authorList>
            <person name="Xu Z."/>
        </authorList>
    </citation>
    <scope>NUCLEOTIDE SEQUENCE</scope>
    <source>
        <strain evidence="3">K 70/01</strain>
    </source>
</reference>